<dbReference type="GO" id="GO:0016301">
    <property type="term" value="F:kinase activity"/>
    <property type="evidence" value="ECO:0007669"/>
    <property type="project" value="UniProtKB-KW"/>
</dbReference>
<keyword evidence="1" id="KW-0418">Kinase</keyword>
<gene>
    <name evidence="1" type="ORF">CRU90_12285</name>
</gene>
<protein>
    <submittedName>
        <fullName evidence="1">Kinase</fullName>
    </submittedName>
</protein>
<dbReference type="Gene3D" id="1.10.510.10">
    <property type="entry name" value="Transferase(Phosphotransferase) domain 1"/>
    <property type="match status" value="1"/>
</dbReference>
<dbReference type="EMBL" id="PDJZ01000023">
    <property type="protein sequence ID" value="RXJ82885.1"/>
    <property type="molecule type" value="Genomic_DNA"/>
</dbReference>
<proteinExistence type="predicted"/>
<evidence type="ECO:0000313" key="2">
    <source>
        <dbReference type="Proteomes" id="UP000290870"/>
    </source>
</evidence>
<sequence>MIFTKRKKVSSLEEIAKKEFLSNSSEIFPIEFENQKYWLKRARQTKPNKIQNFFYRLFPLELLIPSLGKTAFEALQYETSKLEKFRSLGINTPKVVYKCDNFFVLEDCGKTVHSLIRKNISEEAFYYYVDLMLEELTKIHKNGFFHGGAQTRNFTYKEKKIYIIDLEESFDSTIDVETLKFRDFLLFLLSFVKIKADFEVDYMYVIDKYMNLTGNTNIKDKLKKMANKISFFIYLSEIKIFQNILGSDIKSFFKLFKILKTL</sequence>
<evidence type="ECO:0000313" key="1">
    <source>
        <dbReference type="EMBL" id="RXJ82885.1"/>
    </source>
</evidence>
<dbReference type="OrthoDB" id="5344325at2"/>
<comment type="caution">
    <text evidence="1">The sequence shown here is derived from an EMBL/GenBank/DDBJ whole genome shotgun (WGS) entry which is preliminary data.</text>
</comment>
<keyword evidence="1" id="KW-0808">Transferase</keyword>
<accession>A0A4V1LV52</accession>
<dbReference type="SUPFAM" id="SSF56112">
    <property type="entry name" value="Protein kinase-like (PK-like)"/>
    <property type="match status" value="1"/>
</dbReference>
<dbReference type="InterPro" id="IPR011009">
    <property type="entry name" value="Kinase-like_dom_sf"/>
</dbReference>
<dbReference type="AlphaFoldDB" id="A0A4V1LV52"/>
<organism evidence="1 2">
    <name type="scientific">Arcobacter cloacae</name>
    <dbReference type="NCBI Taxonomy" id="1054034"/>
    <lineage>
        <taxon>Bacteria</taxon>
        <taxon>Pseudomonadati</taxon>
        <taxon>Campylobacterota</taxon>
        <taxon>Epsilonproteobacteria</taxon>
        <taxon>Campylobacterales</taxon>
        <taxon>Arcobacteraceae</taxon>
        <taxon>Arcobacter</taxon>
    </lineage>
</organism>
<reference evidence="1 2" key="1">
    <citation type="submission" date="2017-10" db="EMBL/GenBank/DDBJ databases">
        <title>Genomics of the genus Arcobacter.</title>
        <authorList>
            <person name="Perez-Cataluna A."/>
            <person name="Figueras M.J."/>
        </authorList>
    </citation>
    <scope>NUCLEOTIDE SEQUENCE [LARGE SCALE GENOMIC DNA]</scope>
    <source>
        <strain evidence="1 2">F26</strain>
    </source>
</reference>
<dbReference type="Proteomes" id="UP000290870">
    <property type="component" value="Unassembled WGS sequence"/>
</dbReference>
<name>A0A4V1LV52_9BACT</name>